<proteinExistence type="predicted"/>
<evidence type="ECO:0008006" key="3">
    <source>
        <dbReference type="Google" id="ProtNLM"/>
    </source>
</evidence>
<evidence type="ECO:0000313" key="1">
    <source>
        <dbReference type="EMBL" id="MBP2372433.1"/>
    </source>
</evidence>
<gene>
    <name evidence="1" type="ORF">JOF46_000345</name>
</gene>
<protein>
    <recommendedName>
        <fullName evidence="3">Site-specific integrase</fullName>
    </recommendedName>
</protein>
<name>A0ABS4W8B7_9MICC</name>
<dbReference type="EMBL" id="JAGIOE010000001">
    <property type="protein sequence ID" value="MBP2372433.1"/>
    <property type="molecule type" value="Genomic_DNA"/>
</dbReference>
<sequence length="764" mass="82780">MEPTAATADPRSAARGVLADPVGFIVDMVAALESGLDRETILSVVAGVAGGRPKARRLARALSQRPELLTDGRSPAPRALGDLLISLGEAGAVRISAPVCTECRKPLKALQRKGENWYCGGCGPTPEPCTGCGNLRLVASRTRDGGARCMGCPIRNEPDPVGVVVQVVAAIDPGIGAETVRSAILAAAPQPGQRRRLAWALEDHPGLLTGDGAQAPVPTVLRLIELLCQSGAERIVRPPCPHCGRLLALIQPRNGLRLCRNCVAKSRRQPCAQCPAIAEPASRNEQGQPLCSHCSSNPADHETCHRCGRRRQVSTRTADGPVCKSCHPHKILTCSVCQATGPARISQTTGKPRCLACSASRDGGAVQRRLQEVLGDGHGNIRPGLHNLYQELAATERIVTVTSWLNKSGAPTILGTLDSRTPLTHQVLDDLAGETTLAGDKTTEHLRALLVATKTLPVRDEQIARLERWITHRLAEQSDPAQRQLIHRYAIWHQLRRLRGRLRGADATYGQIRVIEQNTKGATRFLHWLTGRGLTLETAGQGDLEAWYISKDATLRAPTGNFIRWANAHKLTSLHFRAEQWGGPTTPLDTEERWADARRLLHDTTLKPEDRVAGLLVILYAQRPSSISRMGLDDVHIETEQVLLHLGPEPILLPEPLGILIRQVIADRQNHTMIGTREASPWLFPGGRPGQAITPAHLGVRLKKIGIQPGQARSTALFQLAIDLPAALMARMLGIHVGVAVQWQRASSGDWASYAADVSRRNQP</sequence>
<organism evidence="1 2">
    <name type="scientific">Paeniglutamicibacter psychrophenolicus</name>
    <dbReference type="NCBI Taxonomy" id="257454"/>
    <lineage>
        <taxon>Bacteria</taxon>
        <taxon>Bacillati</taxon>
        <taxon>Actinomycetota</taxon>
        <taxon>Actinomycetes</taxon>
        <taxon>Micrococcales</taxon>
        <taxon>Micrococcaceae</taxon>
        <taxon>Paeniglutamicibacter</taxon>
    </lineage>
</organism>
<keyword evidence="2" id="KW-1185">Reference proteome</keyword>
<reference evidence="1 2" key="1">
    <citation type="submission" date="2021-03" db="EMBL/GenBank/DDBJ databases">
        <title>Sequencing the genomes of 1000 actinobacteria strains.</title>
        <authorList>
            <person name="Klenk H.-P."/>
        </authorList>
    </citation>
    <scope>NUCLEOTIDE SEQUENCE [LARGE SCALE GENOMIC DNA]</scope>
    <source>
        <strain evidence="1 2">DSM 15454</strain>
    </source>
</reference>
<dbReference type="Proteomes" id="UP000766570">
    <property type="component" value="Unassembled WGS sequence"/>
</dbReference>
<accession>A0ABS4W8B7</accession>
<comment type="caution">
    <text evidence="1">The sequence shown here is derived from an EMBL/GenBank/DDBJ whole genome shotgun (WGS) entry which is preliminary data.</text>
</comment>
<dbReference type="RefSeq" id="WP_209905750.1">
    <property type="nucleotide sequence ID" value="NZ_BAAAMI010000025.1"/>
</dbReference>
<evidence type="ECO:0000313" key="2">
    <source>
        <dbReference type="Proteomes" id="UP000766570"/>
    </source>
</evidence>